<comment type="subcellular location">
    <subcellularLocation>
        <location evidence="1">Cell membrane</location>
        <topology evidence="1">Single-pass membrane protein</topology>
    </subcellularLocation>
    <subcellularLocation>
        <location evidence="7">Cell membrane</location>
        <topology evidence="7">Single-pass type II membrane protein</topology>
    </subcellularLocation>
</comment>
<evidence type="ECO:0000256" key="2">
    <source>
        <dbReference type="ARBA" id="ARBA00005811"/>
    </source>
</evidence>
<dbReference type="GO" id="GO:0022857">
    <property type="term" value="F:transmembrane transporter activity"/>
    <property type="evidence" value="ECO:0007669"/>
    <property type="project" value="InterPro"/>
</dbReference>
<reference evidence="8 9" key="1">
    <citation type="submission" date="2016-10" db="EMBL/GenBank/DDBJ databases">
        <authorList>
            <person name="de Groot N.N."/>
        </authorList>
    </citation>
    <scope>NUCLEOTIDE SEQUENCE [LARGE SCALE GENOMIC DNA]</scope>
    <source>
        <strain evidence="8 9">DSM 17890</strain>
    </source>
</reference>
<keyword evidence="5" id="KW-1133">Transmembrane helix</keyword>
<protein>
    <submittedName>
        <fullName evidence="8">Biopolymer transport protein ExbD</fullName>
    </submittedName>
</protein>
<dbReference type="GO" id="GO:0005886">
    <property type="term" value="C:plasma membrane"/>
    <property type="evidence" value="ECO:0007669"/>
    <property type="project" value="UniProtKB-SubCell"/>
</dbReference>
<proteinExistence type="inferred from homology"/>
<accession>A0A1H3BX39</accession>
<dbReference type="STRING" id="356660.SAMN05444336_105184"/>
<evidence type="ECO:0000256" key="5">
    <source>
        <dbReference type="ARBA" id="ARBA00022989"/>
    </source>
</evidence>
<dbReference type="AlphaFoldDB" id="A0A1H3BX39"/>
<evidence type="ECO:0000256" key="1">
    <source>
        <dbReference type="ARBA" id="ARBA00004162"/>
    </source>
</evidence>
<dbReference type="EMBL" id="FNMZ01000005">
    <property type="protein sequence ID" value="SDX46238.1"/>
    <property type="molecule type" value="Genomic_DNA"/>
</dbReference>
<sequence length="128" mass="13319">MALLATAAAPRRRRIGLTPMIDVVFLLLVFFMLASRFGVEGAVPISAAGSGGGGYEGAPRLVEARPDGFRLNGVALDPAALTERLAALLPGPDAVVVVRARDGADLQRLTEAMDLIRAAGARRIALAE</sequence>
<keyword evidence="7" id="KW-0653">Protein transport</keyword>
<gene>
    <name evidence="8" type="ORF">SAMN05444336_105184</name>
</gene>
<evidence type="ECO:0000256" key="6">
    <source>
        <dbReference type="ARBA" id="ARBA00023136"/>
    </source>
</evidence>
<dbReference type="PANTHER" id="PTHR30558:SF3">
    <property type="entry name" value="BIOPOLYMER TRANSPORT PROTEIN EXBD-RELATED"/>
    <property type="match status" value="1"/>
</dbReference>
<keyword evidence="7" id="KW-0813">Transport</keyword>
<evidence type="ECO:0000313" key="8">
    <source>
        <dbReference type="EMBL" id="SDX46238.1"/>
    </source>
</evidence>
<comment type="similarity">
    <text evidence="2 7">Belongs to the ExbD/TolR family.</text>
</comment>
<keyword evidence="6" id="KW-0472">Membrane</keyword>
<organism evidence="8 9">
    <name type="scientific">Albimonas donghaensis</name>
    <dbReference type="NCBI Taxonomy" id="356660"/>
    <lineage>
        <taxon>Bacteria</taxon>
        <taxon>Pseudomonadati</taxon>
        <taxon>Pseudomonadota</taxon>
        <taxon>Alphaproteobacteria</taxon>
        <taxon>Rhodobacterales</taxon>
        <taxon>Paracoccaceae</taxon>
        <taxon>Albimonas</taxon>
    </lineage>
</organism>
<evidence type="ECO:0000256" key="7">
    <source>
        <dbReference type="RuleBase" id="RU003879"/>
    </source>
</evidence>
<dbReference type="RefSeq" id="WP_092683262.1">
    <property type="nucleotide sequence ID" value="NZ_FNMZ01000005.1"/>
</dbReference>
<dbReference type="InterPro" id="IPR003400">
    <property type="entry name" value="ExbD"/>
</dbReference>
<evidence type="ECO:0000313" key="9">
    <source>
        <dbReference type="Proteomes" id="UP000199118"/>
    </source>
</evidence>
<name>A0A1H3BX39_9RHOB</name>
<keyword evidence="9" id="KW-1185">Reference proteome</keyword>
<dbReference type="Pfam" id="PF02472">
    <property type="entry name" value="ExbD"/>
    <property type="match status" value="1"/>
</dbReference>
<dbReference type="PANTHER" id="PTHR30558">
    <property type="entry name" value="EXBD MEMBRANE COMPONENT OF PMF-DRIVEN MACROMOLECULE IMPORT SYSTEM"/>
    <property type="match status" value="1"/>
</dbReference>
<evidence type="ECO:0000256" key="4">
    <source>
        <dbReference type="ARBA" id="ARBA00022692"/>
    </source>
</evidence>
<keyword evidence="3" id="KW-1003">Cell membrane</keyword>
<keyword evidence="4 7" id="KW-0812">Transmembrane</keyword>
<dbReference type="Gene3D" id="3.30.420.270">
    <property type="match status" value="1"/>
</dbReference>
<dbReference type="GO" id="GO:0015031">
    <property type="term" value="P:protein transport"/>
    <property type="evidence" value="ECO:0007669"/>
    <property type="project" value="UniProtKB-KW"/>
</dbReference>
<evidence type="ECO:0000256" key="3">
    <source>
        <dbReference type="ARBA" id="ARBA00022475"/>
    </source>
</evidence>
<dbReference type="OrthoDB" id="5456447at2"/>
<dbReference type="Proteomes" id="UP000199118">
    <property type="component" value="Unassembled WGS sequence"/>
</dbReference>